<dbReference type="Gene3D" id="3.40.190.290">
    <property type="match status" value="1"/>
</dbReference>
<keyword evidence="3" id="KW-0238">DNA-binding</keyword>
<organism evidence="6 7">
    <name type="scientific">Massilia eburnea</name>
    <dbReference type="NCBI Taxonomy" id="1776165"/>
    <lineage>
        <taxon>Bacteria</taxon>
        <taxon>Pseudomonadati</taxon>
        <taxon>Pseudomonadota</taxon>
        <taxon>Betaproteobacteria</taxon>
        <taxon>Burkholderiales</taxon>
        <taxon>Oxalobacteraceae</taxon>
        <taxon>Telluria group</taxon>
        <taxon>Massilia</taxon>
    </lineage>
</organism>
<evidence type="ECO:0000256" key="2">
    <source>
        <dbReference type="ARBA" id="ARBA00023015"/>
    </source>
</evidence>
<dbReference type="RefSeq" id="WP_155455570.1">
    <property type="nucleotide sequence ID" value="NZ_WNKX01000015.1"/>
</dbReference>
<evidence type="ECO:0000259" key="5">
    <source>
        <dbReference type="PROSITE" id="PS50931"/>
    </source>
</evidence>
<dbReference type="Gene3D" id="1.10.10.10">
    <property type="entry name" value="Winged helix-like DNA-binding domain superfamily/Winged helix DNA-binding domain"/>
    <property type="match status" value="1"/>
</dbReference>
<dbReference type="Proteomes" id="UP000472320">
    <property type="component" value="Unassembled WGS sequence"/>
</dbReference>
<dbReference type="CDD" id="cd08472">
    <property type="entry name" value="PBP2_CrgA_like_3"/>
    <property type="match status" value="1"/>
</dbReference>
<keyword evidence="7" id="KW-1185">Reference proteome</keyword>
<keyword evidence="4" id="KW-0804">Transcription</keyword>
<comment type="similarity">
    <text evidence="1">Belongs to the LysR transcriptional regulatory family.</text>
</comment>
<dbReference type="PANTHER" id="PTHR30537:SF72">
    <property type="entry name" value="LYSR FAMILY TRANSCRIPTIONAL REGULATOR"/>
    <property type="match status" value="1"/>
</dbReference>
<dbReference type="SUPFAM" id="SSF46785">
    <property type="entry name" value="Winged helix' DNA-binding domain"/>
    <property type="match status" value="1"/>
</dbReference>
<dbReference type="InterPro" id="IPR036388">
    <property type="entry name" value="WH-like_DNA-bd_sf"/>
</dbReference>
<protein>
    <submittedName>
        <fullName evidence="6">LysR family transcriptional regulator</fullName>
    </submittedName>
</protein>
<proteinExistence type="inferred from homology"/>
<dbReference type="PANTHER" id="PTHR30537">
    <property type="entry name" value="HTH-TYPE TRANSCRIPTIONAL REGULATOR"/>
    <property type="match status" value="1"/>
</dbReference>
<dbReference type="EMBL" id="WNKX01000015">
    <property type="protein sequence ID" value="MTW12642.1"/>
    <property type="molecule type" value="Genomic_DNA"/>
</dbReference>
<dbReference type="GO" id="GO:0006351">
    <property type="term" value="P:DNA-templated transcription"/>
    <property type="evidence" value="ECO:0007669"/>
    <property type="project" value="TreeGrafter"/>
</dbReference>
<evidence type="ECO:0000256" key="3">
    <source>
        <dbReference type="ARBA" id="ARBA00023125"/>
    </source>
</evidence>
<evidence type="ECO:0000313" key="7">
    <source>
        <dbReference type="Proteomes" id="UP000472320"/>
    </source>
</evidence>
<comment type="caution">
    <text evidence="6">The sequence shown here is derived from an EMBL/GenBank/DDBJ whole genome shotgun (WGS) entry which is preliminary data.</text>
</comment>
<evidence type="ECO:0000313" key="6">
    <source>
        <dbReference type="EMBL" id="MTW12642.1"/>
    </source>
</evidence>
<dbReference type="InterPro" id="IPR005119">
    <property type="entry name" value="LysR_subst-bd"/>
</dbReference>
<dbReference type="Pfam" id="PF00126">
    <property type="entry name" value="HTH_1"/>
    <property type="match status" value="1"/>
</dbReference>
<dbReference type="InterPro" id="IPR036390">
    <property type="entry name" value="WH_DNA-bd_sf"/>
</dbReference>
<sequence length="320" mass="35139">MDRLKAMQTFVRIVEANSYTKAAETLDLPRAALTATIQKLEAYLGTQLLQRTTRTLALTNDGAAYFRQCLAILSAVEEAEAPFRAKDAQRPRGKLRVELGGAVGRRIVLPKLGEFHRAYPEVELVLNLNERLTDLVREGVDCALRVGQLQDSSLIGRQIGTMRFLTCGAPSYLATHGTPHSLADLARHTAVLHFSGRTGRPFDWDFIEGGSVRKVEMASALATNDVEGHVMLGLQGLGLVQAATYLVRGHLSDGTLVQVLNDMPPTPMPVSLVYPRGRMASLKLQVFAQWLEALFAAEPDLKVLPAARHEQRHGVKIDLD</sequence>
<dbReference type="GO" id="GO:0043565">
    <property type="term" value="F:sequence-specific DNA binding"/>
    <property type="evidence" value="ECO:0007669"/>
    <property type="project" value="TreeGrafter"/>
</dbReference>
<dbReference type="PROSITE" id="PS50931">
    <property type="entry name" value="HTH_LYSR"/>
    <property type="match status" value="1"/>
</dbReference>
<evidence type="ECO:0000256" key="4">
    <source>
        <dbReference type="ARBA" id="ARBA00023163"/>
    </source>
</evidence>
<dbReference type="OrthoDB" id="8538345at2"/>
<dbReference type="InterPro" id="IPR058163">
    <property type="entry name" value="LysR-type_TF_proteobact-type"/>
</dbReference>
<evidence type="ECO:0000256" key="1">
    <source>
        <dbReference type="ARBA" id="ARBA00009437"/>
    </source>
</evidence>
<name>A0A6L6QJT8_9BURK</name>
<dbReference type="GO" id="GO:0003700">
    <property type="term" value="F:DNA-binding transcription factor activity"/>
    <property type="evidence" value="ECO:0007669"/>
    <property type="project" value="InterPro"/>
</dbReference>
<feature type="domain" description="HTH lysR-type" evidence="5">
    <location>
        <begin position="1"/>
        <end position="59"/>
    </location>
</feature>
<dbReference type="AlphaFoldDB" id="A0A6L6QJT8"/>
<dbReference type="Pfam" id="PF03466">
    <property type="entry name" value="LysR_substrate"/>
    <property type="match status" value="1"/>
</dbReference>
<dbReference type="SUPFAM" id="SSF53850">
    <property type="entry name" value="Periplasmic binding protein-like II"/>
    <property type="match status" value="1"/>
</dbReference>
<dbReference type="InterPro" id="IPR000847">
    <property type="entry name" value="LysR_HTH_N"/>
</dbReference>
<reference evidence="6 7" key="1">
    <citation type="submission" date="2019-11" db="EMBL/GenBank/DDBJ databases">
        <title>Type strains purchased from KCTC, JCM and DSMZ.</title>
        <authorList>
            <person name="Lu H."/>
        </authorList>
    </citation>
    <scope>NUCLEOTIDE SEQUENCE [LARGE SCALE GENOMIC DNA]</scope>
    <source>
        <strain evidence="6 7">JCM 31587</strain>
    </source>
</reference>
<dbReference type="FunFam" id="1.10.10.10:FF:000001">
    <property type="entry name" value="LysR family transcriptional regulator"/>
    <property type="match status" value="1"/>
</dbReference>
<gene>
    <name evidence="6" type="ORF">GM658_18695</name>
</gene>
<keyword evidence="2" id="KW-0805">Transcription regulation</keyword>
<accession>A0A6L6QJT8</accession>